<dbReference type="PROSITE" id="PS00107">
    <property type="entry name" value="PROTEIN_KINASE_ATP"/>
    <property type="match status" value="1"/>
</dbReference>
<proteinExistence type="inferred from homology"/>
<evidence type="ECO:0000259" key="6">
    <source>
        <dbReference type="PROSITE" id="PS50011"/>
    </source>
</evidence>
<dbReference type="PROSITE" id="PS50011">
    <property type="entry name" value="PROTEIN_KINASE_DOM"/>
    <property type="match status" value="1"/>
</dbReference>
<accession>A0ABQ0F061</accession>
<name>A0ABQ0F061_APOSI</name>
<feature type="compositionally biased region" description="Polar residues" evidence="5">
    <location>
        <begin position="331"/>
        <end position="345"/>
    </location>
</feature>
<keyword evidence="4" id="KW-0723">Serine/threonine-protein kinase</keyword>
<evidence type="ECO:0000256" key="1">
    <source>
        <dbReference type="ARBA" id="ARBA00022741"/>
    </source>
</evidence>
<evidence type="ECO:0000256" key="5">
    <source>
        <dbReference type="SAM" id="MobiDB-lite"/>
    </source>
</evidence>
<keyword evidence="2 3" id="KW-0067">ATP-binding</keyword>
<evidence type="ECO:0000313" key="8">
    <source>
        <dbReference type="Proteomes" id="UP001623349"/>
    </source>
</evidence>
<dbReference type="InterPro" id="IPR000719">
    <property type="entry name" value="Prot_kinase_dom"/>
</dbReference>
<feature type="domain" description="Protein kinase" evidence="6">
    <location>
        <begin position="41"/>
        <end position="275"/>
    </location>
</feature>
<dbReference type="Gene3D" id="1.10.510.10">
    <property type="entry name" value="Transferase(Phosphotransferase) domain 1"/>
    <property type="match status" value="1"/>
</dbReference>
<evidence type="ECO:0000256" key="2">
    <source>
        <dbReference type="ARBA" id="ARBA00022840"/>
    </source>
</evidence>
<evidence type="ECO:0000256" key="4">
    <source>
        <dbReference type="RuleBase" id="RU000304"/>
    </source>
</evidence>
<feature type="binding site" evidence="3">
    <location>
        <position position="71"/>
    </location>
    <ligand>
        <name>ATP</name>
        <dbReference type="ChEBI" id="CHEBI:30616"/>
    </ligand>
</feature>
<dbReference type="SMART" id="SM00220">
    <property type="entry name" value="S_TKc"/>
    <property type="match status" value="1"/>
</dbReference>
<evidence type="ECO:0000313" key="7">
    <source>
        <dbReference type="EMBL" id="GAB1292535.1"/>
    </source>
</evidence>
<keyword evidence="7" id="KW-0418">Kinase</keyword>
<feature type="compositionally biased region" description="Acidic residues" evidence="5">
    <location>
        <begin position="300"/>
        <end position="311"/>
    </location>
</feature>
<sequence>MSIRTSNVERKPQPQWSRSNVSEGKVPHIRMDNGSDIEEFYTFGRILGQGSFGMVIEAIDKETGAKWAIKKVNKEKAGSSAVKLLEREVNILKTVKHQHIIHLEQVFESPQKMYLVMELCEDGELKEVLDQKGHFSENETRLIIQSLASAIAYLHNKALGNIVHRDLKLENIMVKSSFIDDNNEMNLNIKVTDFGLAVQKHGSRSEGMMQTTCGTPIYMAPEVINAHDYSQQCDIWSIGVIMYIFDSAKNALKQLMKVDPAHRITAKELLDNQWLTGNTLSSARPTNVLEMMKEWKNNPESDDDTKTDEETEQHTEEKLNSNQIGGKARNVNYSPSAKTAKQPTNAAKKPQIVLVDRFRL</sequence>
<keyword evidence="1 3" id="KW-0547">Nucleotide-binding</keyword>
<dbReference type="InterPro" id="IPR011009">
    <property type="entry name" value="Kinase-like_dom_sf"/>
</dbReference>
<gene>
    <name evidence="7" type="ORF">APTSU1_000776600</name>
</gene>
<dbReference type="Pfam" id="PF00069">
    <property type="entry name" value="Pkinase"/>
    <property type="match status" value="1"/>
</dbReference>
<organism evidence="7 8">
    <name type="scientific">Apodemus speciosus</name>
    <name type="common">Large Japanese field mouse</name>
    <dbReference type="NCBI Taxonomy" id="105296"/>
    <lineage>
        <taxon>Eukaryota</taxon>
        <taxon>Metazoa</taxon>
        <taxon>Chordata</taxon>
        <taxon>Craniata</taxon>
        <taxon>Vertebrata</taxon>
        <taxon>Euteleostomi</taxon>
        <taxon>Mammalia</taxon>
        <taxon>Eutheria</taxon>
        <taxon>Euarchontoglires</taxon>
        <taxon>Glires</taxon>
        <taxon>Rodentia</taxon>
        <taxon>Myomorpha</taxon>
        <taxon>Muroidea</taxon>
        <taxon>Muridae</taxon>
        <taxon>Murinae</taxon>
        <taxon>Apodemus</taxon>
    </lineage>
</organism>
<comment type="caution">
    <text evidence="7">The sequence shown here is derived from an EMBL/GenBank/DDBJ whole genome shotgun (WGS) entry which is preliminary data.</text>
</comment>
<reference evidence="7 8" key="1">
    <citation type="submission" date="2024-08" db="EMBL/GenBank/DDBJ databases">
        <title>The draft genome of Apodemus speciosus.</title>
        <authorList>
            <person name="Nabeshima K."/>
            <person name="Suzuki S."/>
            <person name="Onuma M."/>
        </authorList>
    </citation>
    <scope>NUCLEOTIDE SEQUENCE [LARGE SCALE GENOMIC DNA]</scope>
    <source>
        <strain evidence="7">IB14-021</strain>
    </source>
</reference>
<dbReference type="SUPFAM" id="SSF56112">
    <property type="entry name" value="Protein kinase-like (PK-like)"/>
    <property type="match status" value="1"/>
</dbReference>
<protein>
    <submittedName>
        <fullName evidence="7">Serine/threonine-protein kinase 33</fullName>
    </submittedName>
</protein>
<keyword evidence="8" id="KW-1185">Reference proteome</keyword>
<dbReference type="InterPro" id="IPR008271">
    <property type="entry name" value="Ser/Thr_kinase_AS"/>
</dbReference>
<dbReference type="PROSITE" id="PS00108">
    <property type="entry name" value="PROTEIN_KINASE_ST"/>
    <property type="match status" value="1"/>
</dbReference>
<keyword evidence="7" id="KW-0808">Transferase</keyword>
<feature type="region of interest" description="Disordered" evidence="5">
    <location>
        <begin position="296"/>
        <end position="350"/>
    </location>
</feature>
<dbReference type="PANTHER" id="PTHR24347">
    <property type="entry name" value="SERINE/THREONINE-PROTEIN KINASE"/>
    <property type="match status" value="1"/>
</dbReference>
<dbReference type="GO" id="GO:0016301">
    <property type="term" value="F:kinase activity"/>
    <property type="evidence" value="ECO:0007669"/>
    <property type="project" value="UniProtKB-KW"/>
</dbReference>
<feature type="region of interest" description="Disordered" evidence="5">
    <location>
        <begin position="1"/>
        <end position="28"/>
    </location>
</feature>
<comment type="similarity">
    <text evidence="4">Belongs to the protein kinase superfamily.</text>
</comment>
<evidence type="ECO:0000256" key="3">
    <source>
        <dbReference type="PROSITE-ProRule" id="PRU10141"/>
    </source>
</evidence>
<dbReference type="EMBL" id="BAAFST010000007">
    <property type="protein sequence ID" value="GAB1292535.1"/>
    <property type="molecule type" value="Genomic_DNA"/>
</dbReference>
<dbReference type="InterPro" id="IPR017441">
    <property type="entry name" value="Protein_kinase_ATP_BS"/>
</dbReference>
<dbReference type="Proteomes" id="UP001623349">
    <property type="component" value="Unassembled WGS sequence"/>
</dbReference>